<dbReference type="Pfam" id="PF01177">
    <property type="entry name" value="Asp_Glu_race"/>
    <property type="match status" value="1"/>
</dbReference>
<feature type="binding site" evidence="7">
    <location>
        <begin position="91"/>
        <end position="92"/>
    </location>
    <ligand>
        <name>substrate</name>
    </ligand>
</feature>
<protein>
    <recommendedName>
        <fullName evidence="2 7">Glutamate racemase</fullName>
        <ecNumber evidence="2 7">5.1.1.3</ecNumber>
    </recommendedName>
</protein>
<dbReference type="OrthoDB" id="9801055at2"/>
<evidence type="ECO:0000256" key="2">
    <source>
        <dbReference type="ARBA" id="ARBA00013090"/>
    </source>
</evidence>
<dbReference type="EMBL" id="PJNW01000002">
    <property type="protein sequence ID" value="PKR90206.1"/>
    <property type="molecule type" value="Genomic_DNA"/>
</dbReference>
<dbReference type="NCBIfam" id="TIGR00067">
    <property type="entry name" value="glut_race"/>
    <property type="match status" value="1"/>
</dbReference>
<evidence type="ECO:0000313" key="9">
    <source>
        <dbReference type="Proteomes" id="UP000233491"/>
    </source>
</evidence>
<keyword evidence="9" id="KW-1185">Reference proteome</keyword>
<dbReference type="PANTHER" id="PTHR21198:SF2">
    <property type="entry name" value="GLUTAMATE RACEMASE"/>
    <property type="match status" value="1"/>
</dbReference>
<comment type="pathway">
    <text evidence="7">Cell wall biogenesis; peptidoglycan biosynthesis.</text>
</comment>
<keyword evidence="6 7" id="KW-0961">Cell wall biogenesis/degradation</keyword>
<dbReference type="UniPathway" id="UPA00219"/>
<evidence type="ECO:0000256" key="4">
    <source>
        <dbReference type="ARBA" id="ARBA00022984"/>
    </source>
</evidence>
<evidence type="ECO:0000256" key="7">
    <source>
        <dbReference type="HAMAP-Rule" id="MF_00258"/>
    </source>
</evidence>
<dbReference type="HAMAP" id="MF_00258">
    <property type="entry name" value="Glu_racemase"/>
    <property type="match status" value="1"/>
</dbReference>
<sequence length="299" mass="31460">MSPHSAGKAGWTRQALGNSMRILVFDSGVGGLSVAREIGKALPDAGMDYVADLAVFPYGALEPDVLIERVVSLMDEAFAVLDPAALVIACNTASTLVLPPLRARFKLPIVGTVPAVKPAAEHSRSRLASVLATPGTVKRDYTHDLIETFGGDCRFTLVGSGALAGLVERQFSGEAVTDTELFAEIAPCFVEEEGRRTDTVVLACTHYPLVLDRLKALAPWPVEWIDPAPAIARRVATVTAGAGPSRDEGLPLRFFSTGRRPARAMLDAFGFVEGTGLFSAAAEKSADLGSKAGKAALSV</sequence>
<dbReference type="GO" id="GO:0008881">
    <property type="term" value="F:glutamate racemase activity"/>
    <property type="evidence" value="ECO:0007669"/>
    <property type="project" value="UniProtKB-UniRule"/>
</dbReference>
<feature type="active site" description="Proton donor/acceptor" evidence="7">
    <location>
        <position position="204"/>
    </location>
</feature>
<organism evidence="8 9">
    <name type="scientific">Pleomorphomonas diazotrophica</name>
    <dbReference type="NCBI Taxonomy" id="1166257"/>
    <lineage>
        <taxon>Bacteria</taxon>
        <taxon>Pseudomonadati</taxon>
        <taxon>Pseudomonadota</taxon>
        <taxon>Alphaproteobacteria</taxon>
        <taxon>Hyphomicrobiales</taxon>
        <taxon>Pleomorphomonadaceae</taxon>
        <taxon>Pleomorphomonas</taxon>
    </lineage>
</organism>
<evidence type="ECO:0000256" key="6">
    <source>
        <dbReference type="ARBA" id="ARBA00023316"/>
    </source>
</evidence>
<dbReference type="InterPro" id="IPR033134">
    <property type="entry name" value="Asp/Glu_racemase_AS_2"/>
</dbReference>
<dbReference type="PANTHER" id="PTHR21198">
    <property type="entry name" value="GLUTAMATE RACEMASE"/>
    <property type="match status" value="1"/>
</dbReference>
<dbReference type="InterPro" id="IPR004391">
    <property type="entry name" value="Glu_race"/>
</dbReference>
<evidence type="ECO:0000313" key="8">
    <source>
        <dbReference type="EMBL" id="PKR90206.1"/>
    </source>
</evidence>
<dbReference type="InterPro" id="IPR015942">
    <property type="entry name" value="Asp/Glu/hydantoin_racemase"/>
</dbReference>
<keyword evidence="3 7" id="KW-0133">Cell shape</keyword>
<dbReference type="AlphaFoldDB" id="A0A2N3M008"/>
<dbReference type="SUPFAM" id="SSF53681">
    <property type="entry name" value="Aspartate/glutamate racemase"/>
    <property type="match status" value="2"/>
</dbReference>
<comment type="similarity">
    <text evidence="7">Belongs to the aspartate/glutamate racemases family.</text>
</comment>
<dbReference type="Proteomes" id="UP000233491">
    <property type="component" value="Unassembled WGS sequence"/>
</dbReference>
<comment type="catalytic activity">
    <reaction evidence="1 7">
        <text>L-glutamate = D-glutamate</text>
        <dbReference type="Rhea" id="RHEA:12813"/>
        <dbReference type="ChEBI" id="CHEBI:29985"/>
        <dbReference type="ChEBI" id="CHEBI:29986"/>
        <dbReference type="EC" id="5.1.1.3"/>
    </reaction>
</comment>
<dbReference type="EC" id="5.1.1.3" evidence="2 7"/>
<keyword evidence="4 7" id="KW-0573">Peptidoglycan synthesis</keyword>
<dbReference type="GO" id="GO:0008360">
    <property type="term" value="P:regulation of cell shape"/>
    <property type="evidence" value="ECO:0007669"/>
    <property type="project" value="UniProtKB-KW"/>
</dbReference>
<dbReference type="PROSITE" id="PS00923">
    <property type="entry name" value="ASP_GLU_RACEMASE_1"/>
    <property type="match status" value="1"/>
</dbReference>
<name>A0A2N3M008_9HYPH</name>
<dbReference type="InterPro" id="IPR018187">
    <property type="entry name" value="Asp/Glu_racemase_AS_1"/>
</dbReference>
<reference evidence="8 9" key="1">
    <citation type="submission" date="2017-12" db="EMBL/GenBank/DDBJ databases">
        <title>Anaerobic carbon monoxide metabolism by Pleomorphomonas carboxyditropha sp. nov., a new mesophilic hydrogenogenic carboxidotroph.</title>
        <authorList>
            <person name="Esquivel-Elizondo S."/>
            <person name="Krajmalnik-Brown R."/>
        </authorList>
    </citation>
    <scope>NUCLEOTIDE SEQUENCE [LARGE SCALE GENOMIC DNA]</scope>
    <source>
        <strain evidence="8 9">R5-392</strain>
    </source>
</reference>
<gene>
    <name evidence="7" type="primary">murI</name>
    <name evidence="8" type="ORF">CXZ10_02115</name>
</gene>
<feature type="binding site" evidence="7">
    <location>
        <begin position="26"/>
        <end position="27"/>
    </location>
    <ligand>
        <name>substrate</name>
    </ligand>
</feature>
<evidence type="ECO:0000256" key="3">
    <source>
        <dbReference type="ARBA" id="ARBA00022960"/>
    </source>
</evidence>
<proteinExistence type="inferred from homology"/>
<comment type="caution">
    <text evidence="8">The sequence shown here is derived from an EMBL/GenBank/DDBJ whole genome shotgun (WGS) entry which is preliminary data.</text>
</comment>
<evidence type="ECO:0000256" key="5">
    <source>
        <dbReference type="ARBA" id="ARBA00023235"/>
    </source>
</evidence>
<dbReference type="GO" id="GO:0071555">
    <property type="term" value="P:cell wall organization"/>
    <property type="evidence" value="ECO:0007669"/>
    <property type="project" value="UniProtKB-KW"/>
</dbReference>
<dbReference type="InterPro" id="IPR001920">
    <property type="entry name" value="Asp/Glu_race"/>
</dbReference>
<feature type="active site" description="Proton donor/acceptor" evidence="7">
    <location>
        <position position="90"/>
    </location>
</feature>
<dbReference type="GO" id="GO:0009252">
    <property type="term" value="P:peptidoglycan biosynthetic process"/>
    <property type="evidence" value="ECO:0007669"/>
    <property type="project" value="UniProtKB-UniRule"/>
</dbReference>
<feature type="binding site" evidence="7">
    <location>
        <begin position="58"/>
        <end position="59"/>
    </location>
    <ligand>
        <name>substrate</name>
    </ligand>
</feature>
<feature type="binding site" evidence="7">
    <location>
        <begin position="205"/>
        <end position="206"/>
    </location>
    <ligand>
        <name>substrate</name>
    </ligand>
</feature>
<accession>A0A2N3M008</accession>
<dbReference type="PROSITE" id="PS00924">
    <property type="entry name" value="ASP_GLU_RACEMASE_2"/>
    <property type="match status" value="1"/>
</dbReference>
<dbReference type="Gene3D" id="3.40.50.1860">
    <property type="match status" value="2"/>
</dbReference>
<keyword evidence="5 7" id="KW-0413">Isomerase</keyword>
<evidence type="ECO:0000256" key="1">
    <source>
        <dbReference type="ARBA" id="ARBA00001602"/>
    </source>
</evidence>
<comment type="function">
    <text evidence="7">Provides the (R)-glutamate required for cell wall biosynthesis.</text>
</comment>